<feature type="domain" description="NAD-dependent epimerase/dehydratase" evidence="1">
    <location>
        <begin position="5"/>
        <end position="230"/>
    </location>
</feature>
<name>A0ABR5NDE5_BRECH</name>
<accession>A0ABR5NDE5</accession>
<dbReference type="RefSeq" id="WP_055743886.1">
    <property type="nucleotide sequence ID" value="NZ_LJJB01000007.1"/>
</dbReference>
<dbReference type="Pfam" id="PF01370">
    <property type="entry name" value="Epimerase"/>
    <property type="match status" value="1"/>
</dbReference>
<dbReference type="Proteomes" id="UP000051063">
    <property type="component" value="Unassembled WGS sequence"/>
</dbReference>
<comment type="caution">
    <text evidence="2">The sequence shown here is derived from an EMBL/GenBank/DDBJ whole genome shotgun (WGS) entry which is preliminary data.</text>
</comment>
<dbReference type="InterPro" id="IPR036291">
    <property type="entry name" value="NAD(P)-bd_dom_sf"/>
</dbReference>
<evidence type="ECO:0000313" key="2">
    <source>
        <dbReference type="EMBL" id="KQL49578.1"/>
    </source>
</evidence>
<dbReference type="SUPFAM" id="SSF51735">
    <property type="entry name" value="NAD(P)-binding Rossmann-fold domains"/>
    <property type="match status" value="1"/>
</dbReference>
<evidence type="ECO:0000313" key="3">
    <source>
        <dbReference type="Proteomes" id="UP000051063"/>
    </source>
</evidence>
<dbReference type="InterPro" id="IPR051783">
    <property type="entry name" value="NAD(P)-dependent_oxidoreduct"/>
</dbReference>
<sequence>MKKRVLVTGGTGFLGKKLAARLQDSGYEVTALGRNGHSGRLLAERGISFVQADLTDRAAIREACRGQEIVFHAGAFSSPWGRYRDMYATNVGGTAHVIEGCKAYGAKRLIHVSTPSIYFDFEDRLAIKETDPLPKRFANIYAQTKYMAELEVSKAYQEGLGTVTIRPRALFGPGDNAILPRLIRANKEKFVPLVNGGRAIVDLTYVDNVVDALLLCIESPPYTLGQAYNITNGDPVTMIDVLTEVFRRLDMPLRTKHISYWQAYAAAWMLELASKTVQGYREPVLTRYSVGVLAKSQTLDISRARNELGYHPRVSIAEGIEAFTEWWRMQDER</sequence>
<keyword evidence="3" id="KW-1185">Reference proteome</keyword>
<protein>
    <submittedName>
        <fullName evidence="2">3-beta hydroxysteroid dehydrogenase</fullName>
    </submittedName>
</protein>
<gene>
    <name evidence="2" type="ORF">AN963_07540</name>
</gene>
<organism evidence="2 3">
    <name type="scientific">Brevibacillus choshinensis</name>
    <dbReference type="NCBI Taxonomy" id="54911"/>
    <lineage>
        <taxon>Bacteria</taxon>
        <taxon>Bacillati</taxon>
        <taxon>Bacillota</taxon>
        <taxon>Bacilli</taxon>
        <taxon>Bacillales</taxon>
        <taxon>Paenibacillaceae</taxon>
        <taxon>Brevibacillus</taxon>
    </lineage>
</organism>
<dbReference type="PANTHER" id="PTHR48079:SF6">
    <property type="entry name" value="NAD(P)-BINDING DOMAIN-CONTAINING PROTEIN-RELATED"/>
    <property type="match status" value="1"/>
</dbReference>
<dbReference type="InterPro" id="IPR001509">
    <property type="entry name" value="Epimerase_deHydtase"/>
</dbReference>
<reference evidence="2 3" key="1">
    <citation type="submission" date="2015-09" db="EMBL/GenBank/DDBJ databases">
        <title>Genome sequencing project for genomic taxonomy and phylogenomics of Bacillus-like bacteria.</title>
        <authorList>
            <person name="Liu B."/>
            <person name="Wang J."/>
            <person name="Zhu Y."/>
            <person name="Liu G."/>
            <person name="Chen Q."/>
            <person name="Chen Z."/>
            <person name="Lan J."/>
            <person name="Che J."/>
            <person name="Ge C."/>
            <person name="Shi H."/>
            <person name="Pan Z."/>
            <person name="Liu X."/>
        </authorList>
    </citation>
    <scope>NUCLEOTIDE SEQUENCE [LARGE SCALE GENOMIC DNA]</scope>
    <source>
        <strain evidence="2 3">DSM 8552</strain>
    </source>
</reference>
<dbReference type="PANTHER" id="PTHR48079">
    <property type="entry name" value="PROTEIN YEEZ"/>
    <property type="match status" value="1"/>
</dbReference>
<proteinExistence type="predicted"/>
<evidence type="ECO:0000259" key="1">
    <source>
        <dbReference type="Pfam" id="PF01370"/>
    </source>
</evidence>
<dbReference type="EMBL" id="LJJB01000007">
    <property type="protein sequence ID" value="KQL49578.1"/>
    <property type="molecule type" value="Genomic_DNA"/>
</dbReference>
<dbReference type="Gene3D" id="3.40.50.720">
    <property type="entry name" value="NAD(P)-binding Rossmann-like Domain"/>
    <property type="match status" value="1"/>
</dbReference>